<gene>
    <name evidence="3" type="ORF">Ddye_002103</name>
</gene>
<evidence type="ECO:0000313" key="4">
    <source>
        <dbReference type="Proteomes" id="UP001280121"/>
    </source>
</evidence>
<name>A0AAD9XPW0_9ROSI</name>
<dbReference type="InterPro" id="IPR000477">
    <property type="entry name" value="RT_dom"/>
</dbReference>
<evidence type="ECO:0000256" key="1">
    <source>
        <dbReference type="SAM" id="MobiDB-lite"/>
    </source>
</evidence>
<comment type="caution">
    <text evidence="3">The sequence shown here is derived from an EMBL/GenBank/DDBJ whole genome shotgun (WGS) entry which is preliminary data.</text>
</comment>
<feature type="domain" description="Reverse transcriptase" evidence="2">
    <location>
        <begin position="670"/>
        <end position="934"/>
    </location>
</feature>
<dbReference type="PANTHER" id="PTHR46890">
    <property type="entry name" value="NON-LTR RETROLELEMENT REVERSE TRANSCRIPTASE-LIKE PROTEIN-RELATED"/>
    <property type="match status" value="1"/>
</dbReference>
<evidence type="ECO:0000259" key="2">
    <source>
        <dbReference type="PROSITE" id="PS50878"/>
    </source>
</evidence>
<evidence type="ECO:0000313" key="3">
    <source>
        <dbReference type="EMBL" id="KAK2663529.1"/>
    </source>
</evidence>
<protein>
    <recommendedName>
        <fullName evidence="2">Reverse transcriptase domain-containing protein</fullName>
    </recommendedName>
</protein>
<dbReference type="PROSITE" id="PS50878">
    <property type="entry name" value="RT_POL"/>
    <property type="match status" value="1"/>
</dbReference>
<feature type="compositionally biased region" description="Polar residues" evidence="1">
    <location>
        <begin position="243"/>
        <end position="253"/>
    </location>
</feature>
<dbReference type="InterPro" id="IPR036691">
    <property type="entry name" value="Endo/exonu/phosph_ase_sf"/>
</dbReference>
<organism evidence="3 4">
    <name type="scientific">Dipteronia dyeriana</name>
    <dbReference type="NCBI Taxonomy" id="168575"/>
    <lineage>
        <taxon>Eukaryota</taxon>
        <taxon>Viridiplantae</taxon>
        <taxon>Streptophyta</taxon>
        <taxon>Embryophyta</taxon>
        <taxon>Tracheophyta</taxon>
        <taxon>Spermatophyta</taxon>
        <taxon>Magnoliopsida</taxon>
        <taxon>eudicotyledons</taxon>
        <taxon>Gunneridae</taxon>
        <taxon>Pentapetalae</taxon>
        <taxon>rosids</taxon>
        <taxon>malvids</taxon>
        <taxon>Sapindales</taxon>
        <taxon>Sapindaceae</taxon>
        <taxon>Hippocastanoideae</taxon>
        <taxon>Acereae</taxon>
        <taxon>Dipteronia</taxon>
    </lineage>
</organism>
<dbReference type="InterPro" id="IPR052343">
    <property type="entry name" value="Retrotransposon-Effector_Assoc"/>
</dbReference>
<dbReference type="SUPFAM" id="SSF56672">
    <property type="entry name" value="DNA/RNA polymerases"/>
    <property type="match status" value="1"/>
</dbReference>
<feature type="region of interest" description="Disordered" evidence="1">
    <location>
        <begin position="243"/>
        <end position="262"/>
    </location>
</feature>
<dbReference type="SUPFAM" id="SSF56219">
    <property type="entry name" value="DNase I-like"/>
    <property type="match status" value="1"/>
</dbReference>
<sequence>MSKTQVYEGQNRVGKTETKTEYVNKTHYQHRSTYANVVKEGNGRCFEERPVMSWVGQEWEGENRNQAMVRWESYFEHGKESDGDDTGREKEDILTSEKKNERIMVVRNFRENISKVSRKLRSDIGVVLGKGKGGWQQQSRTIPRIIFLVWREEAHTMEEGQNKRQMDNQQHLATEKSLDLFVDLRGQGSDQSNYKNLDNQDIQTIDSLHKGNMKKVIWNLEEEISKVIEEGVSRGLDLKVRQKNNTKGTTEQAQSEENEDQVMQSSSYWDLEVEITKILQTEVALGFDYNAMSWNVRGLGKVEKRRKKRKKESCGFCTRQSFQIPWVLGGDFNPVLHTLERRGGEFNQWSTRAFNSFILQLEEVDMSLRGVSFTWSNIKVNGNWVRLDRFLVSPSVLTWFPDLVQVGLPRTISDHCTVTIGISKDKGGPRLFRFNNEWLEDRELMGQVKKEWVGSNLKGSSSFTISSKRRRSKKIVKKWAADRTVNRSNSKDLEVRLAVVDEKPTAVGWSDELRKERLEIFDALWKEIKREEKEWSQKSRIKWLLEGDQNTKKIHSVASSRRRHNFIEKLFFEGILKSNSEEIREGAAIYFENLFKNMKWSRPRITGLPLQRLSDSDRALLEEDFSLEEVWLAVSSCDENKALEPDGFNLNFIKENWKVIKDDFMCFMVDFYHNGVVVKELNQTFTALIPKCVKPEVMKDVRPISLVCSMYKILAKVLANRLKRVIGSVVGEHQMAFVQDRQLLDSFVVTDEIIHHWKKSKDGGLVVKLDFEKSYDSLDHNFLDNIISDMGFGEKWREWMISCIFTPVFSVLVNESPSRQFRLERGLRQGNPLSPFLFNIPVEGLSALFKKALVFSKAVSSLLEQGSKLAQILQECVKVIVGDENIIRLWRDVKVEGESMMEAFPRIFALTINKEGSLSENLWLDCMNWWGVSTCFSGSLQDWWRGWGGLCPKKNLRRAWVSMFFAIVWTIWESRNDKVFKLEAAILKKAMDLVKFRVAWWFKNLGKGSSESISLMIIDIAERCLDQDKVKVPKMGDWIPPQLEILKFNVDGSARGSPGQAGIGGSSSGSEWEGVVFVLCLCWLSGCYNC</sequence>
<dbReference type="CDD" id="cd01650">
    <property type="entry name" value="RT_nLTR_like"/>
    <property type="match status" value="1"/>
</dbReference>
<keyword evidence="4" id="KW-1185">Reference proteome</keyword>
<accession>A0AAD9XPW0</accession>
<dbReference type="EMBL" id="JANJYI010000001">
    <property type="protein sequence ID" value="KAK2663529.1"/>
    <property type="molecule type" value="Genomic_DNA"/>
</dbReference>
<proteinExistence type="predicted"/>
<reference evidence="3" key="1">
    <citation type="journal article" date="2023" name="Plant J.">
        <title>Genome sequences and population genomics provide insights into the demographic history, inbreeding, and mutation load of two 'living fossil' tree species of Dipteronia.</title>
        <authorList>
            <person name="Feng Y."/>
            <person name="Comes H.P."/>
            <person name="Chen J."/>
            <person name="Zhu S."/>
            <person name="Lu R."/>
            <person name="Zhang X."/>
            <person name="Li P."/>
            <person name="Qiu J."/>
            <person name="Olsen K.M."/>
            <person name="Qiu Y."/>
        </authorList>
    </citation>
    <scope>NUCLEOTIDE SEQUENCE</scope>
    <source>
        <strain evidence="3">KIB01</strain>
    </source>
</reference>
<dbReference type="Gene3D" id="3.60.10.10">
    <property type="entry name" value="Endonuclease/exonuclease/phosphatase"/>
    <property type="match status" value="1"/>
</dbReference>
<dbReference type="Proteomes" id="UP001280121">
    <property type="component" value="Unassembled WGS sequence"/>
</dbReference>
<dbReference type="PANTHER" id="PTHR46890:SF50">
    <property type="entry name" value="RNA-DIRECTED DNA POLYMERASE, EUKARYOTA, REVERSE TRANSCRIPTASE ZINC-BINDING DOMAIN PROTEIN-RELATED"/>
    <property type="match status" value="1"/>
</dbReference>
<dbReference type="Pfam" id="PF00078">
    <property type="entry name" value="RVT_1"/>
    <property type="match status" value="1"/>
</dbReference>
<dbReference type="AlphaFoldDB" id="A0AAD9XPW0"/>
<dbReference type="InterPro" id="IPR043502">
    <property type="entry name" value="DNA/RNA_pol_sf"/>
</dbReference>